<dbReference type="GO" id="GO:0003677">
    <property type="term" value="F:DNA binding"/>
    <property type="evidence" value="ECO:0007669"/>
    <property type="project" value="InterPro"/>
</dbReference>
<dbReference type="InterPro" id="IPR010982">
    <property type="entry name" value="Lambda_DNA-bd_dom_sf"/>
</dbReference>
<proteinExistence type="predicted"/>
<feature type="domain" description="HTH cro/C1-type" evidence="1">
    <location>
        <begin position="27"/>
        <end position="84"/>
    </location>
</feature>
<dbReference type="SUPFAM" id="SSF47413">
    <property type="entry name" value="lambda repressor-like DNA-binding domains"/>
    <property type="match status" value="1"/>
</dbReference>
<comment type="caution">
    <text evidence="2">The sequence shown here is derived from an EMBL/GenBank/DDBJ whole genome shotgun (WGS) entry which is preliminary data.</text>
</comment>
<dbReference type="PANTHER" id="PTHR35010:SF3">
    <property type="entry name" value="BLL4873 PROTEIN"/>
    <property type="match status" value="1"/>
</dbReference>
<evidence type="ECO:0000313" key="2">
    <source>
        <dbReference type="EMBL" id="SEK15483.1"/>
    </source>
</evidence>
<gene>
    <name evidence="2" type="ORF">SAMN05216550_14014</name>
</gene>
<dbReference type="Gene3D" id="3.30.450.180">
    <property type="match status" value="1"/>
</dbReference>
<dbReference type="EMBL" id="FNZM01000040">
    <property type="protein sequence ID" value="SEK15483.1"/>
    <property type="molecule type" value="Genomic_DNA"/>
</dbReference>
<name>A0AAQ1JYW2_9BURK</name>
<evidence type="ECO:0000259" key="1">
    <source>
        <dbReference type="PROSITE" id="PS50943"/>
    </source>
</evidence>
<evidence type="ECO:0000313" key="3">
    <source>
        <dbReference type="Proteomes" id="UP000183529"/>
    </source>
</evidence>
<accession>A0AAQ1JYW2</accession>
<protein>
    <submittedName>
        <fullName evidence="2">Transcriptional regulator, XRE family</fullName>
    </submittedName>
</protein>
<dbReference type="InterPro" id="IPR001387">
    <property type="entry name" value="Cro/C1-type_HTH"/>
</dbReference>
<dbReference type="AlphaFoldDB" id="A0AAQ1JYW2"/>
<dbReference type="PANTHER" id="PTHR35010">
    <property type="entry name" value="BLL4672 PROTEIN-RELATED"/>
    <property type="match status" value="1"/>
</dbReference>
<sequence>MTDTTRTQFGDFLRSRRKKLRPADVGIKDERRRRTPGLRREEVAELAGIGVDWYIRLEQGRAVSPSASTLDALAHALQLDKAEATHLHALAARNERRAFGRESVPPIIARIVVSLALPAYVTGRRWDILACNQAAIELLGFDRLAEPDRNILIYMFIEPEARRLFGASWSDEARRMIALFRTNHDLHAGDPAFMELVQRLGSSSEEFAKWWDTHDVHGGALGQKVFAHASRGVQRYEYATFQANDDPALKLAIYTPIDADGV</sequence>
<dbReference type="Pfam" id="PF17765">
    <property type="entry name" value="MLTR_LBD"/>
    <property type="match status" value="1"/>
</dbReference>
<dbReference type="Proteomes" id="UP000183529">
    <property type="component" value="Unassembled WGS sequence"/>
</dbReference>
<dbReference type="Pfam" id="PF13560">
    <property type="entry name" value="HTH_31"/>
    <property type="match status" value="1"/>
</dbReference>
<dbReference type="SMART" id="SM00530">
    <property type="entry name" value="HTH_XRE"/>
    <property type="match status" value="1"/>
</dbReference>
<dbReference type="PROSITE" id="PS50943">
    <property type="entry name" value="HTH_CROC1"/>
    <property type="match status" value="1"/>
</dbReference>
<reference evidence="2 3" key="1">
    <citation type="submission" date="2016-10" db="EMBL/GenBank/DDBJ databases">
        <authorList>
            <person name="Varghese N."/>
            <person name="Submissions S."/>
        </authorList>
    </citation>
    <scope>NUCLEOTIDE SEQUENCE [LARGE SCALE GENOMIC DNA]</scope>
    <source>
        <strain evidence="2 3">LMG 22274</strain>
    </source>
</reference>
<organism evidence="2 3">
    <name type="scientific">Paraburkholderia tropica</name>
    <dbReference type="NCBI Taxonomy" id="92647"/>
    <lineage>
        <taxon>Bacteria</taxon>
        <taxon>Pseudomonadati</taxon>
        <taxon>Pseudomonadota</taxon>
        <taxon>Betaproteobacteria</taxon>
        <taxon>Burkholderiales</taxon>
        <taxon>Burkholderiaceae</taxon>
        <taxon>Paraburkholderia</taxon>
    </lineage>
</organism>
<dbReference type="InterPro" id="IPR041413">
    <property type="entry name" value="MLTR_LBD"/>
</dbReference>
<dbReference type="CDD" id="cd00093">
    <property type="entry name" value="HTH_XRE"/>
    <property type="match status" value="1"/>
</dbReference>
<dbReference type="Gene3D" id="1.10.260.40">
    <property type="entry name" value="lambda repressor-like DNA-binding domains"/>
    <property type="match status" value="1"/>
</dbReference>